<dbReference type="Pfam" id="PF13692">
    <property type="entry name" value="Glyco_trans_1_4"/>
    <property type="match status" value="1"/>
</dbReference>
<feature type="domain" description="Glycosyltransferase subfamily 4-like N-terminal" evidence="3">
    <location>
        <begin position="17"/>
        <end position="167"/>
    </location>
</feature>
<dbReference type="HOGENOM" id="CLU_009583_6_2_7"/>
<accession>W4ME40</accession>
<dbReference type="PANTHER" id="PTHR12526">
    <property type="entry name" value="GLYCOSYLTRANSFERASE"/>
    <property type="match status" value="1"/>
</dbReference>
<dbReference type="Gene3D" id="3.40.50.2000">
    <property type="entry name" value="Glycogen Phosphorylase B"/>
    <property type="match status" value="2"/>
</dbReference>
<dbReference type="GO" id="GO:0016757">
    <property type="term" value="F:glycosyltransferase activity"/>
    <property type="evidence" value="ECO:0007669"/>
    <property type="project" value="UniProtKB-KW"/>
</dbReference>
<protein>
    <recommendedName>
        <fullName evidence="3">Glycosyltransferase subfamily 4-like N-terminal domain-containing protein</fullName>
    </recommendedName>
</protein>
<dbReference type="SUPFAM" id="SSF53756">
    <property type="entry name" value="UDP-Glycosyltransferase/glycogen phosphorylase"/>
    <property type="match status" value="1"/>
</dbReference>
<gene>
    <name evidence="4" type="ORF">ETSY2_04415</name>
</gene>
<evidence type="ECO:0000313" key="4">
    <source>
        <dbReference type="EMBL" id="ETX08609.1"/>
    </source>
</evidence>
<proteinExistence type="predicted"/>
<dbReference type="InterPro" id="IPR028098">
    <property type="entry name" value="Glyco_trans_4-like_N"/>
</dbReference>
<dbReference type="AlphaFoldDB" id="W4ME40"/>
<evidence type="ECO:0000256" key="2">
    <source>
        <dbReference type="ARBA" id="ARBA00022679"/>
    </source>
</evidence>
<dbReference type="EMBL" id="AZHX01000177">
    <property type="protein sequence ID" value="ETX08609.1"/>
    <property type="molecule type" value="Genomic_DNA"/>
</dbReference>
<dbReference type="Pfam" id="PF13439">
    <property type="entry name" value="Glyco_transf_4"/>
    <property type="match status" value="1"/>
</dbReference>
<dbReference type="PANTHER" id="PTHR12526:SF510">
    <property type="entry name" value="D-INOSITOL 3-PHOSPHATE GLYCOSYLTRANSFERASE"/>
    <property type="match status" value="1"/>
</dbReference>
<evidence type="ECO:0000313" key="5">
    <source>
        <dbReference type="Proteomes" id="UP000019140"/>
    </source>
</evidence>
<evidence type="ECO:0000256" key="1">
    <source>
        <dbReference type="ARBA" id="ARBA00022676"/>
    </source>
</evidence>
<keyword evidence="2" id="KW-0808">Transferase</keyword>
<comment type="caution">
    <text evidence="4">The sequence shown here is derived from an EMBL/GenBank/DDBJ whole genome shotgun (WGS) entry which is preliminary data.</text>
</comment>
<evidence type="ECO:0000259" key="3">
    <source>
        <dbReference type="Pfam" id="PF13439"/>
    </source>
</evidence>
<reference evidence="4 5" key="1">
    <citation type="journal article" date="2014" name="Nature">
        <title>An environmental bacterial taxon with a large and distinct metabolic repertoire.</title>
        <authorList>
            <person name="Wilson M.C."/>
            <person name="Mori T."/>
            <person name="Ruckert C."/>
            <person name="Uria A.R."/>
            <person name="Helf M.J."/>
            <person name="Takada K."/>
            <person name="Gernert C."/>
            <person name="Steffens U.A."/>
            <person name="Heycke N."/>
            <person name="Schmitt S."/>
            <person name="Rinke C."/>
            <person name="Helfrich E.J."/>
            <person name="Brachmann A.O."/>
            <person name="Gurgui C."/>
            <person name="Wakimoto T."/>
            <person name="Kracht M."/>
            <person name="Crusemann M."/>
            <person name="Hentschel U."/>
            <person name="Abe I."/>
            <person name="Matsunaga S."/>
            <person name="Kalinowski J."/>
            <person name="Takeyama H."/>
            <person name="Piel J."/>
        </authorList>
    </citation>
    <scope>NUCLEOTIDE SEQUENCE [LARGE SCALE GENOMIC DNA]</scope>
    <source>
        <strain evidence="5">TSY2</strain>
    </source>
</reference>
<dbReference type="PATRIC" id="fig|1429439.4.peg.753"/>
<sequence length="388" mass="44402">MSPKTIAVLGLTYPFRGGIAHYTTLFVRELRHKAHRVDFLALTRQYPTFLFPGKTQYDDSQNPIVEAHTACIDSINPWTWLKSAWRLKKAAPDLVVIQWWHPFFGLAFGTIANLLACISDIKICFLCHNVLPHESTIFDRMLLTYAFWKTNHFIVHSEEDQENLIKLKPHATIKRNIHPSYSIFGDFDTYTKYEARRKLGLEIDKKIVLFFGLIRKYKGLQHLIRAMPDVISTFDCTLLIAGEFYDAKSEYLELIDECGVGDHTIVVDRYISNEDVSAYFCSADVVILPYIDATQSGIVQIAFGLHKPVITTRVGGLPEAVDHGYTGLLVEKESPKELAEAIIHYYTENCEEAFSQEIVKRAMHFGWDHEIRNIEAFMADTETDSARS</sequence>
<organism evidence="4 5">
    <name type="scientific">Candidatus Entotheonella gemina</name>
    <dbReference type="NCBI Taxonomy" id="1429439"/>
    <lineage>
        <taxon>Bacteria</taxon>
        <taxon>Pseudomonadati</taxon>
        <taxon>Nitrospinota/Tectimicrobiota group</taxon>
        <taxon>Candidatus Tectimicrobiota</taxon>
        <taxon>Candidatus Entotheonellia</taxon>
        <taxon>Candidatus Entotheonellales</taxon>
        <taxon>Candidatus Entotheonellaceae</taxon>
        <taxon>Candidatus Entotheonella</taxon>
    </lineage>
</organism>
<keyword evidence="5" id="KW-1185">Reference proteome</keyword>
<name>W4ME40_9BACT</name>
<keyword evidence="1" id="KW-0328">Glycosyltransferase</keyword>
<dbReference type="Proteomes" id="UP000019140">
    <property type="component" value="Unassembled WGS sequence"/>
</dbReference>